<dbReference type="PANTHER" id="PTHR10091:SF49">
    <property type="entry name" value="ALDOSE 1-EPIMERASE"/>
    <property type="match status" value="1"/>
</dbReference>
<dbReference type="InterPro" id="IPR014718">
    <property type="entry name" value="GH-type_carb-bd"/>
</dbReference>
<dbReference type="RefSeq" id="WP_379141941.1">
    <property type="nucleotide sequence ID" value="NZ_JBHUEN010000021.1"/>
</dbReference>
<dbReference type="CDD" id="cd09019">
    <property type="entry name" value="galactose_mutarotase_like"/>
    <property type="match status" value="1"/>
</dbReference>
<evidence type="ECO:0000256" key="3">
    <source>
        <dbReference type="ARBA" id="ARBA00023277"/>
    </source>
</evidence>
<sequence length="316" mass="34389">MTIAGYGLTANILSYGATIQDLRLDGHAQSLVLGFPQLDPYLTEGAYMGAVVGRYANRIGDAKAVIGGRPYRLDANFRDRHLLHGGRDGTGQRNWTIGDSGAEHVTLTDRLPDGHMGFPGNLEVGTTYRILPGPLLEVRITATSDAETLCNFATHGYWNLGGDDIAGHLFQCIADRWTPVDDDLIPTGRVEPVQGPTDWRRPVRLGDRLDDGLIDSNLCLSDQRLALRDVAWLSVPGGPSMTVQTTEPGLQVYAGDHLRPGVPGNDGKPFGRFAGLALEPQIWPDAPNHKGFPDPILRPGQTYEQITRFRFGAEEG</sequence>
<comment type="similarity">
    <text evidence="1">Belongs to the aldose epimerase family.</text>
</comment>
<dbReference type="InterPro" id="IPR011013">
    <property type="entry name" value="Gal_mutarotase_sf_dom"/>
</dbReference>
<dbReference type="InterPro" id="IPR047215">
    <property type="entry name" value="Galactose_mutarotase-like"/>
</dbReference>
<dbReference type="SUPFAM" id="SSF74650">
    <property type="entry name" value="Galactose mutarotase-like"/>
    <property type="match status" value="1"/>
</dbReference>
<dbReference type="EC" id="5.1.3.-" evidence="4"/>
<dbReference type="Gene3D" id="2.70.98.10">
    <property type="match status" value="1"/>
</dbReference>
<evidence type="ECO:0000256" key="1">
    <source>
        <dbReference type="ARBA" id="ARBA00006206"/>
    </source>
</evidence>
<evidence type="ECO:0000313" key="4">
    <source>
        <dbReference type="EMBL" id="MFD1881792.1"/>
    </source>
</evidence>
<dbReference type="InterPro" id="IPR008183">
    <property type="entry name" value="Aldose_1/G6P_1-epimerase"/>
</dbReference>
<comment type="caution">
    <text evidence="4">The sequence shown here is derived from an EMBL/GenBank/DDBJ whole genome shotgun (WGS) entry which is preliminary data.</text>
</comment>
<organism evidence="4 5">
    <name type="scientific">Paracoccus pacificus</name>
    <dbReference type="NCBI Taxonomy" id="1463598"/>
    <lineage>
        <taxon>Bacteria</taxon>
        <taxon>Pseudomonadati</taxon>
        <taxon>Pseudomonadota</taxon>
        <taxon>Alphaproteobacteria</taxon>
        <taxon>Rhodobacterales</taxon>
        <taxon>Paracoccaceae</taxon>
        <taxon>Paracoccus</taxon>
    </lineage>
</organism>
<dbReference type="PANTHER" id="PTHR10091">
    <property type="entry name" value="ALDOSE-1-EPIMERASE"/>
    <property type="match status" value="1"/>
</dbReference>
<evidence type="ECO:0000256" key="2">
    <source>
        <dbReference type="ARBA" id="ARBA00023235"/>
    </source>
</evidence>
<dbReference type="Pfam" id="PF01263">
    <property type="entry name" value="Aldose_epim"/>
    <property type="match status" value="1"/>
</dbReference>
<keyword evidence="5" id="KW-1185">Reference proteome</keyword>
<dbReference type="GO" id="GO:0016853">
    <property type="term" value="F:isomerase activity"/>
    <property type="evidence" value="ECO:0007669"/>
    <property type="project" value="UniProtKB-KW"/>
</dbReference>
<accession>A0ABW4R6U8</accession>
<name>A0ABW4R6U8_9RHOB</name>
<dbReference type="EMBL" id="JBHUEN010000021">
    <property type="protein sequence ID" value="MFD1881792.1"/>
    <property type="molecule type" value="Genomic_DNA"/>
</dbReference>
<evidence type="ECO:0000313" key="5">
    <source>
        <dbReference type="Proteomes" id="UP001597213"/>
    </source>
</evidence>
<keyword evidence="2 4" id="KW-0413">Isomerase</keyword>
<dbReference type="Proteomes" id="UP001597213">
    <property type="component" value="Unassembled WGS sequence"/>
</dbReference>
<gene>
    <name evidence="4" type="ORF">ACFSCT_08705</name>
</gene>
<reference evidence="5" key="1">
    <citation type="journal article" date="2019" name="Int. J. Syst. Evol. Microbiol.">
        <title>The Global Catalogue of Microorganisms (GCM) 10K type strain sequencing project: providing services to taxonomists for standard genome sequencing and annotation.</title>
        <authorList>
            <consortium name="The Broad Institute Genomics Platform"/>
            <consortium name="The Broad Institute Genome Sequencing Center for Infectious Disease"/>
            <person name="Wu L."/>
            <person name="Ma J."/>
        </authorList>
    </citation>
    <scope>NUCLEOTIDE SEQUENCE [LARGE SCALE GENOMIC DNA]</scope>
    <source>
        <strain evidence="5">CCUG 56029</strain>
    </source>
</reference>
<proteinExistence type="inferred from homology"/>
<protein>
    <submittedName>
        <fullName evidence="4">Aldose epimerase family protein</fullName>
        <ecNumber evidence="4">5.1.3.-</ecNumber>
    </submittedName>
</protein>
<keyword evidence="3" id="KW-0119">Carbohydrate metabolism</keyword>